<evidence type="ECO:0000313" key="3">
    <source>
        <dbReference type="Proteomes" id="UP000718281"/>
    </source>
</evidence>
<dbReference type="InterPro" id="IPR015946">
    <property type="entry name" value="KH_dom-like_a/b"/>
</dbReference>
<dbReference type="AlphaFoldDB" id="A0A935ITI6"/>
<dbReference type="InterPro" id="IPR003718">
    <property type="entry name" value="OsmC/Ohr_fam"/>
</dbReference>
<dbReference type="EMBL" id="JADJIB010000001">
    <property type="protein sequence ID" value="MBK7272242.1"/>
    <property type="molecule type" value="Genomic_DNA"/>
</dbReference>
<dbReference type="Gene3D" id="3.30.300.20">
    <property type="match status" value="1"/>
</dbReference>
<evidence type="ECO:0000313" key="1">
    <source>
        <dbReference type="EMBL" id="MBK6301535.1"/>
    </source>
</evidence>
<organism evidence="2 4">
    <name type="scientific">Candidatus Phosphoribacter hodrii</name>
    <dbReference type="NCBI Taxonomy" id="2953743"/>
    <lineage>
        <taxon>Bacteria</taxon>
        <taxon>Bacillati</taxon>
        <taxon>Actinomycetota</taxon>
        <taxon>Actinomycetes</taxon>
        <taxon>Micrococcales</taxon>
        <taxon>Dermatophilaceae</taxon>
        <taxon>Candidatus Phosphoribacter</taxon>
    </lineage>
</organism>
<evidence type="ECO:0000313" key="4">
    <source>
        <dbReference type="Proteomes" id="UP000726105"/>
    </source>
</evidence>
<accession>A0A935ITI6</accession>
<dbReference type="EMBL" id="JADIXZ010000004">
    <property type="protein sequence ID" value="MBK6301535.1"/>
    <property type="molecule type" value="Genomic_DNA"/>
</dbReference>
<dbReference type="SUPFAM" id="SSF82784">
    <property type="entry name" value="OsmC-like"/>
    <property type="match status" value="1"/>
</dbReference>
<dbReference type="Pfam" id="PF02566">
    <property type="entry name" value="OsmC"/>
    <property type="match status" value="1"/>
</dbReference>
<proteinExistence type="predicted"/>
<dbReference type="Proteomes" id="UP000718281">
    <property type="component" value="Unassembled WGS sequence"/>
</dbReference>
<dbReference type="Proteomes" id="UP000726105">
    <property type="component" value="Unassembled WGS sequence"/>
</dbReference>
<sequence>MTSTDPSLGLRSVRLERVAAGRYAVTNPRGGTVTLGRGQDSDYTPVELLLAAIAGCTSVDVDEVTTRRSEPESFVVDCSGVKVSDNLGNHLSEVEVTFRISFPDTESGAAAAALVPRLVSLSHEKLCTVSRTVMLPTPVRTVIADEGQE</sequence>
<dbReference type="PANTHER" id="PTHR34352">
    <property type="entry name" value="PROTEIN YHFA"/>
    <property type="match status" value="1"/>
</dbReference>
<gene>
    <name evidence="1" type="ORF">IPF40_10985</name>
    <name evidence="2" type="ORF">IPI13_03455</name>
</gene>
<protein>
    <submittedName>
        <fullName evidence="2">OsmC family protein</fullName>
    </submittedName>
</protein>
<evidence type="ECO:0000313" key="2">
    <source>
        <dbReference type="EMBL" id="MBK7272242.1"/>
    </source>
</evidence>
<name>A0A935ITI6_9MICO</name>
<dbReference type="PANTHER" id="PTHR34352:SF1">
    <property type="entry name" value="PROTEIN YHFA"/>
    <property type="match status" value="1"/>
</dbReference>
<dbReference type="InterPro" id="IPR036102">
    <property type="entry name" value="OsmC/Ohrsf"/>
</dbReference>
<comment type="caution">
    <text evidence="2">The sequence shown here is derived from an EMBL/GenBank/DDBJ whole genome shotgun (WGS) entry which is preliminary data.</text>
</comment>
<reference evidence="3 4" key="1">
    <citation type="submission" date="2020-10" db="EMBL/GenBank/DDBJ databases">
        <title>Connecting structure to function with the recovery of over 1000 high-quality activated sludge metagenome-assembled genomes encoding full-length rRNA genes using long-read sequencing.</title>
        <authorList>
            <person name="Singleton C.M."/>
            <person name="Petriglieri F."/>
            <person name="Kristensen J.M."/>
            <person name="Kirkegaard R.H."/>
            <person name="Michaelsen T.Y."/>
            <person name="Andersen M.H."/>
            <person name="Karst S.M."/>
            <person name="Dueholm M.S."/>
            <person name="Nielsen P.H."/>
            <person name="Albertsen M."/>
        </authorList>
    </citation>
    <scope>NUCLEOTIDE SEQUENCE [LARGE SCALE GENOMIC DNA]</scope>
    <source>
        <strain evidence="1">AalE_18-Q3-R2-46_BAT3C.188</strain>
        <strain evidence="2">Ega_18-Q3-R5-49_MAXAC.001</strain>
    </source>
</reference>